<keyword evidence="15" id="KW-0482">Metalloprotease</keyword>
<dbReference type="GO" id="GO:0005764">
    <property type="term" value="C:lysosome"/>
    <property type="evidence" value="ECO:0007669"/>
    <property type="project" value="UniProtKB-SubCell"/>
</dbReference>
<evidence type="ECO:0000256" key="16">
    <source>
        <dbReference type="ARBA" id="ARBA00023145"/>
    </source>
</evidence>
<dbReference type="InterPro" id="IPR007484">
    <property type="entry name" value="Peptidase_M28"/>
</dbReference>
<evidence type="ECO:0000256" key="13">
    <source>
        <dbReference type="ARBA" id="ARBA00022833"/>
    </source>
</evidence>
<dbReference type="GO" id="GO:0006508">
    <property type="term" value="P:proteolysis"/>
    <property type="evidence" value="ECO:0007669"/>
    <property type="project" value="UniProtKB-KW"/>
</dbReference>
<evidence type="ECO:0000256" key="18">
    <source>
        <dbReference type="ARBA" id="ARBA00023228"/>
    </source>
</evidence>
<gene>
    <name evidence="22" type="ORF">SAMN05444394_0193</name>
</gene>
<evidence type="ECO:0000256" key="3">
    <source>
        <dbReference type="ARBA" id="ARBA00004555"/>
    </source>
</evidence>
<dbReference type="GO" id="GO:0070573">
    <property type="term" value="F:metallodipeptidase activity"/>
    <property type="evidence" value="ECO:0007669"/>
    <property type="project" value="InterPro"/>
</dbReference>
<evidence type="ECO:0000256" key="12">
    <source>
        <dbReference type="ARBA" id="ARBA00022824"/>
    </source>
</evidence>
<name>A0A1N6D4D9_9BACT</name>
<dbReference type="Gene3D" id="3.40.630.10">
    <property type="entry name" value="Zn peptidases"/>
    <property type="match status" value="1"/>
</dbReference>
<keyword evidence="13" id="KW-0862">Zinc</keyword>
<evidence type="ECO:0000256" key="10">
    <source>
        <dbReference type="ARBA" id="ARBA00022729"/>
    </source>
</evidence>
<sequence length="553" mass="61423">MIAIILPIYLKNKVSMPSIENMKELISLNLYLYSNYLKQTPMKNTLLLVPAFLVATLGFAQEKIDLNAIEKIKNEGLNNSHVEKIAFELVDKAGPRLSNSEGYKRATDYAVDQLSAWGLENAKTEAWGEFGRGWEMEKSYIAMTKPYYMPFIAIPKAWTESTNGEVSGKVVFLDAKTEEDLAPYKGKLQGAIIAIKPSGDQSPTFEADAVRFTEEQLDAMAAPASSGGGSRYTPEQIQALRAARAFSLRISEFLNQEGAALIIKGVNGRHGTLFTSSPRGYLKDTPVGVPELETAPENVNLLARLVENGVDVEVEAEIKSRYLTDDLQGYNVIAEIPGTDPTLKSELVMLGGHLDSWHGANGATDNAAGCIVMMEAVRILKATGLQPRRTIRIALWGGEEQGLHGSRNYVQNHFADRATMELKPDHEKLSAYYNIDNGTGKIRGIYLQGNEAVGPIFDQWFEPVDDLIENRTITIRDTGGTDHQSFDGVGLPGFQFIQDPIEYRTRTHHTNMDNFERLELNDLKQMAVIVASFVYNTAQRDEKLPREELPKVE</sequence>
<keyword evidence="14" id="KW-0333">Golgi apparatus</keyword>
<evidence type="ECO:0000313" key="23">
    <source>
        <dbReference type="Proteomes" id="UP000185221"/>
    </source>
</evidence>
<organism evidence="22 23">
    <name type="scientific">Algoriphagus halophilus</name>
    <dbReference type="NCBI Taxonomy" id="226505"/>
    <lineage>
        <taxon>Bacteria</taxon>
        <taxon>Pseudomonadati</taxon>
        <taxon>Bacteroidota</taxon>
        <taxon>Cytophagia</taxon>
        <taxon>Cytophagales</taxon>
        <taxon>Cyclobacteriaceae</taxon>
        <taxon>Algoriphagus</taxon>
    </lineage>
</organism>
<dbReference type="PANTHER" id="PTHR12053">
    <property type="entry name" value="PROTEASE FAMILY M28 PLASMA GLUTAMATE CARBOXYPEPTIDASE-RELATED"/>
    <property type="match status" value="1"/>
</dbReference>
<evidence type="ECO:0000256" key="7">
    <source>
        <dbReference type="ARBA" id="ARBA00022645"/>
    </source>
</evidence>
<evidence type="ECO:0000256" key="11">
    <source>
        <dbReference type="ARBA" id="ARBA00022801"/>
    </source>
</evidence>
<evidence type="ECO:0000256" key="4">
    <source>
        <dbReference type="ARBA" id="ARBA00004613"/>
    </source>
</evidence>
<dbReference type="InterPro" id="IPR039866">
    <property type="entry name" value="CPQ"/>
</dbReference>
<keyword evidence="9" id="KW-0479">Metal-binding</keyword>
<evidence type="ECO:0000256" key="8">
    <source>
        <dbReference type="ARBA" id="ARBA00022670"/>
    </source>
</evidence>
<evidence type="ECO:0000259" key="21">
    <source>
        <dbReference type="Pfam" id="PF04389"/>
    </source>
</evidence>
<dbReference type="Pfam" id="PF04389">
    <property type="entry name" value="Peptidase_M28"/>
    <property type="match status" value="1"/>
</dbReference>
<evidence type="ECO:0000256" key="6">
    <source>
        <dbReference type="ARBA" id="ARBA00022525"/>
    </source>
</evidence>
<dbReference type="Proteomes" id="UP000185221">
    <property type="component" value="Unassembled WGS sequence"/>
</dbReference>
<dbReference type="RefSeq" id="WP_317045200.1">
    <property type="nucleotide sequence ID" value="NZ_FSRC01000001.1"/>
</dbReference>
<comment type="subunit">
    <text evidence="19">Homodimer. The monomeric form is inactive while the homodimer is active.</text>
</comment>
<keyword evidence="10" id="KW-0732">Signal</keyword>
<dbReference type="EMBL" id="FSRC01000001">
    <property type="protein sequence ID" value="SIN65700.1"/>
    <property type="molecule type" value="Genomic_DNA"/>
</dbReference>
<proteinExistence type="predicted"/>
<dbReference type="Gene3D" id="3.50.30.30">
    <property type="match status" value="1"/>
</dbReference>
<evidence type="ECO:0000256" key="19">
    <source>
        <dbReference type="ARBA" id="ARBA00025833"/>
    </source>
</evidence>
<dbReference type="GO" id="GO:0046872">
    <property type="term" value="F:metal ion binding"/>
    <property type="evidence" value="ECO:0007669"/>
    <property type="project" value="UniProtKB-KW"/>
</dbReference>
<evidence type="ECO:0000256" key="17">
    <source>
        <dbReference type="ARBA" id="ARBA00023180"/>
    </source>
</evidence>
<evidence type="ECO:0000256" key="2">
    <source>
        <dbReference type="ARBA" id="ARBA00004371"/>
    </source>
</evidence>
<evidence type="ECO:0000313" key="22">
    <source>
        <dbReference type="EMBL" id="SIN65700.1"/>
    </source>
</evidence>
<dbReference type="SUPFAM" id="SSF53187">
    <property type="entry name" value="Zn-dependent exopeptidases"/>
    <property type="match status" value="1"/>
</dbReference>
<keyword evidence="7" id="KW-0121">Carboxypeptidase</keyword>
<evidence type="ECO:0000256" key="20">
    <source>
        <dbReference type="ARBA" id="ARBA00033328"/>
    </source>
</evidence>
<comment type="subcellular location">
    <subcellularLocation>
        <location evidence="1">Endoplasmic reticulum</location>
    </subcellularLocation>
    <subcellularLocation>
        <location evidence="3">Golgi apparatus</location>
    </subcellularLocation>
    <subcellularLocation>
        <location evidence="2">Lysosome</location>
    </subcellularLocation>
    <subcellularLocation>
        <location evidence="4">Secreted</location>
    </subcellularLocation>
</comment>
<dbReference type="GO" id="GO:0005576">
    <property type="term" value="C:extracellular region"/>
    <property type="evidence" value="ECO:0007669"/>
    <property type="project" value="UniProtKB-SubCell"/>
</dbReference>
<evidence type="ECO:0000256" key="5">
    <source>
        <dbReference type="ARBA" id="ARBA00014116"/>
    </source>
</evidence>
<dbReference type="AlphaFoldDB" id="A0A1N6D4D9"/>
<evidence type="ECO:0000256" key="9">
    <source>
        <dbReference type="ARBA" id="ARBA00022723"/>
    </source>
</evidence>
<keyword evidence="16" id="KW-0865">Zymogen</keyword>
<reference evidence="23" key="1">
    <citation type="submission" date="2016-11" db="EMBL/GenBank/DDBJ databases">
        <authorList>
            <person name="Varghese N."/>
            <person name="Submissions S."/>
        </authorList>
    </citation>
    <scope>NUCLEOTIDE SEQUENCE [LARGE SCALE GENOMIC DNA]</scope>
    <source>
        <strain evidence="23">DSM 15292</strain>
    </source>
</reference>
<protein>
    <recommendedName>
        <fullName evidence="5">Carboxypeptidase Q</fullName>
    </recommendedName>
    <alternativeName>
        <fullName evidence="20">Plasma glutamate carboxypeptidase</fullName>
    </alternativeName>
</protein>
<evidence type="ECO:0000256" key="14">
    <source>
        <dbReference type="ARBA" id="ARBA00023034"/>
    </source>
</evidence>
<accession>A0A1N6D4D9</accession>
<dbReference type="STRING" id="226505.SAMN05444394_0193"/>
<feature type="domain" description="Peptidase M28" evidence="21">
    <location>
        <begin position="331"/>
        <end position="533"/>
    </location>
</feature>
<keyword evidence="18" id="KW-0458">Lysosome</keyword>
<keyword evidence="17" id="KW-0325">Glycoprotein</keyword>
<evidence type="ECO:0000256" key="1">
    <source>
        <dbReference type="ARBA" id="ARBA00004240"/>
    </source>
</evidence>
<keyword evidence="23" id="KW-1185">Reference proteome</keyword>
<keyword evidence="12" id="KW-0256">Endoplasmic reticulum</keyword>
<dbReference type="GO" id="GO:0004180">
    <property type="term" value="F:carboxypeptidase activity"/>
    <property type="evidence" value="ECO:0007669"/>
    <property type="project" value="UniProtKB-KW"/>
</dbReference>
<keyword evidence="8" id="KW-0645">Protease</keyword>
<evidence type="ECO:0000256" key="15">
    <source>
        <dbReference type="ARBA" id="ARBA00023049"/>
    </source>
</evidence>
<dbReference type="PANTHER" id="PTHR12053:SF3">
    <property type="entry name" value="CARBOXYPEPTIDASE Q"/>
    <property type="match status" value="1"/>
</dbReference>
<keyword evidence="11" id="KW-0378">Hydrolase</keyword>
<keyword evidence="6" id="KW-0964">Secreted</keyword>